<comment type="similarity">
    <text evidence="5">Belongs to the ABC-2 integral membrane protein family.</text>
</comment>
<dbReference type="PROSITE" id="PS51012">
    <property type="entry name" value="ABC_TM2"/>
    <property type="match status" value="1"/>
</dbReference>
<dbReference type="PANTHER" id="PTHR43077">
    <property type="entry name" value="TRANSPORT PERMEASE YVFS-RELATED"/>
    <property type="match status" value="1"/>
</dbReference>
<dbReference type="GO" id="GO:0043190">
    <property type="term" value="C:ATP-binding cassette (ABC) transporter complex"/>
    <property type="evidence" value="ECO:0007669"/>
    <property type="project" value="InterPro"/>
</dbReference>
<feature type="transmembrane region" description="Helical" evidence="5">
    <location>
        <begin position="268"/>
        <end position="290"/>
    </location>
</feature>
<keyword evidence="4 5" id="KW-0472">Membrane</keyword>
<keyword evidence="5" id="KW-1003">Cell membrane</keyword>
<feature type="transmembrane region" description="Helical" evidence="5">
    <location>
        <begin position="197"/>
        <end position="219"/>
    </location>
</feature>
<reference evidence="8 9" key="1">
    <citation type="submission" date="2019-02" db="EMBL/GenBank/DDBJ databases">
        <title>Deep-cultivation of Planctomycetes and their phenomic and genomic characterization uncovers novel biology.</title>
        <authorList>
            <person name="Wiegand S."/>
            <person name="Jogler M."/>
            <person name="Boedeker C."/>
            <person name="Pinto D."/>
            <person name="Vollmers J."/>
            <person name="Rivas-Marin E."/>
            <person name="Kohn T."/>
            <person name="Peeters S.H."/>
            <person name="Heuer A."/>
            <person name="Rast P."/>
            <person name="Oberbeckmann S."/>
            <person name="Bunk B."/>
            <person name="Jeske O."/>
            <person name="Meyerdierks A."/>
            <person name="Storesund J.E."/>
            <person name="Kallscheuer N."/>
            <person name="Luecker S."/>
            <person name="Lage O.M."/>
            <person name="Pohl T."/>
            <person name="Merkel B.J."/>
            <person name="Hornburger P."/>
            <person name="Mueller R.-W."/>
            <person name="Bruemmer F."/>
            <person name="Labrenz M."/>
            <person name="Spormann A.M."/>
            <person name="Op den Camp H."/>
            <person name="Overmann J."/>
            <person name="Amann R."/>
            <person name="Jetten M.S.M."/>
            <person name="Mascher T."/>
            <person name="Medema M.H."/>
            <person name="Devos D.P."/>
            <person name="Kaster A.-K."/>
            <person name="Ovreas L."/>
            <person name="Rohde M."/>
            <person name="Galperin M.Y."/>
            <person name="Jogler C."/>
        </authorList>
    </citation>
    <scope>NUCLEOTIDE SEQUENCE [LARGE SCALE GENOMIC DNA]</scope>
    <source>
        <strain evidence="8 9">Pla85_3_4</strain>
    </source>
</reference>
<keyword evidence="9" id="KW-1185">Reference proteome</keyword>
<feature type="region of interest" description="Disordered" evidence="6">
    <location>
        <begin position="1"/>
        <end position="24"/>
    </location>
</feature>
<sequence precursor="true">MTQTAETAPSGMPRPATRPADDSPVKPRPFLAAWSLAWREIIRFVRQRNRVIGAIVQPALFWVLFGAGFDRSFAASAQGGASGQSFQAYYFPGSLMLILLFTAIFATISIIEDRREGFLQAVLTAPLPRWSMVLGKVAGGSLLAVFQGLIFLLLALTLDIEWSLTRVLLLTLLMLVSAVALTSLGFVIAWRMESTQGFHAIMSVLLMPMWLLSGAFFPIPPAGDGASLVQQGMHWLMRCNPLTYCVAAARRLLFDGAALDAWQTPDQWVCWTVACLFAVTMFAAACWISAQRTSGDLL</sequence>
<dbReference type="InterPro" id="IPR047817">
    <property type="entry name" value="ABC2_TM_bact-type"/>
</dbReference>
<dbReference type="GO" id="GO:0140359">
    <property type="term" value="F:ABC-type transporter activity"/>
    <property type="evidence" value="ECO:0007669"/>
    <property type="project" value="InterPro"/>
</dbReference>
<feature type="transmembrane region" description="Helical" evidence="5">
    <location>
        <begin position="132"/>
        <end position="155"/>
    </location>
</feature>
<keyword evidence="5" id="KW-0813">Transport</keyword>
<evidence type="ECO:0000256" key="6">
    <source>
        <dbReference type="SAM" id="MobiDB-lite"/>
    </source>
</evidence>
<dbReference type="PIRSF" id="PIRSF006648">
    <property type="entry name" value="DrrB"/>
    <property type="match status" value="1"/>
</dbReference>
<dbReference type="AlphaFoldDB" id="A0A518DYU3"/>
<evidence type="ECO:0000256" key="4">
    <source>
        <dbReference type="ARBA" id="ARBA00023136"/>
    </source>
</evidence>
<dbReference type="Proteomes" id="UP000317648">
    <property type="component" value="Chromosome"/>
</dbReference>
<dbReference type="Pfam" id="PF01061">
    <property type="entry name" value="ABC2_membrane"/>
    <property type="match status" value="1"/>
</dbReference>
<feature type="transmembrane region" description="Helical" evidence="5">
    <location>
        <begin position="167"/>
        <end position="190"/>
    </location>
</feature>
<proteinExistence type="inferred from homology"/>
<dbReference type="KEGG" id="lcre:Pla8534_48420"/>
<gene>
    <name evidence="8" type="primary">ybhR</name>
    <name evidence="8" type="ORF">Pla8534_48420</name>
</gene>
<dbReference type="InterPro" id="IPR051328">
    <property type="entry name" value="T7SS_ABC-Transporter"/>
</dbReference>
<feature type="transmembrane region" description="Helical" evidence="5">
    <location>
        <begin position="51"/>
        <end position="69"/>
    </location>
</feature>
<dbReference type="PANTHER" id="PTHR43077:SF10">
    <property type="entry name" value="TRANSPORT PERMEASE PROTEIN"/>
    <property type="match status" value="1"/>
</dbReference>
<evidence type="ECO:0000256" key="1">
    <source>
        <dbReference type="ARBA" id="ARBA00004141"/>
    </source>
</evidence>
<protein>
    <recommendedName>
        <fullName evidence="5">Transport permease protein</fullName>
    </recommendedName>
</protein>
<evidence type="ECO:0000256" key="3">
    <source>
        <dbReference type="ARBA" id="ARBA00022989"/>
    </source>
</evidence>
<evidence type="ECO:0000313" key="9">
    <source>
        <dbReference type="Proteomes" id="UP000317648"/>
    </source>
</evidence>
<keyword evidence="2 5" id="KW-0812">Transmembrane</keyword>
<feature type="domain" description="ABC transmembrane type-2" evidence="7">
    <location>
        <begin position="49"/>
        <end position="292"/>
    </location>
</feature>
<dbReference type="InterPro" id="IPR000412">
    <property type="entry name" value="ABC_2_transport"/>
</dbReference>
<comment type="subcellular location">
    <subcellularLocation>
        <location evidence="5">Cell membrane</location>
        <topology evidence="5">Multi-pass membrane protein</topology>
    </subcellularLocation>
    <subcellularLocation>
        <location evidence="1">Membrane</location>
        <topology evidence="1">Multi-pass membrane protein</topology>
    </subcellularLocation>
</comment>
<dbReference type="PRINTS" id="PR00164">
    <property type="entry name" value="ABC2TRNSPORT"/>
</dbReference>
<keyword evidence="3 5" id="KW-1133">Transmembrane helix</keyword>
<evidence type="ECO:0000313" key="8">
    <source>
        <dbReference type="EMBL" id="QDU97017.1"/>
    </source>
</evidence>
<dbReference type="InterPro" id="IPR013525">
    <property type="entry name" value="ABC2_TM"/>
</dbReference>
<evidence type="ECO:0000259" key="7">
    <source>
        <dbReference type="PROSITE" id="PS51012"/>
    </source>
</evidence>
<evidence type="ECO:0000256" key="2">
    <source>
        <dbReference type="ARBA" id="ARBA00022692"/>
    </source>
</evidence>
<dbReference type="RefSeq" id="WP_231756387.1">
    <property type="nucleotide sequence ID" value="NZ_CP036433.1"/>
</dbReference>
<accession>A0A518DYU3</accession>
<dbReference type="EMBL" id="CP036433">
    <property type="protein sequence ID" value="QDU97017.1"/>
    <property type="molecule type" value="Genomic_DNA"/>
</dbReference>
<feature type="transmembrane region" description="Helical" evidence="5">
    <location>
        <begin position="89"/>
        <end position="111"/>
    </location>
</feature>
<evidence type="ECO:0000256" key="5">
    <source>
        <dbReference type="RuleBase" id="RU361157"/>
    </source>
</evidence>
<organism evidence="8 9">
    <name type="scientific">Lignipirellula cremea</name>
    <dbReference type="NCBI Taxonomy" id="2528010"/>
    <lineage>
        <taxon>Bacteria</taxon>
        <taxon>Pseudomonadati</taxon>
        <taxon>Planctomycetota</taxon>
        <taxon>Planctomycetia</taxon>
        <taxon>Pirellulales</taxon>
        <taxon>Pirellulaceae</taxon>
        <taxon>Lignipirellula</taxon>
    </lineage>
</organism>
<name>A0A518DYU3_9BACT</name>